<dbReference type="GeneID" id="82298215"/>
<dbReference type="PANTHER" id="PTHR21047">
    <property type="entry name" value="DTDP-6-DEOXY-D-GLUCOSE-3,5 EPIMERASE"/>
    <property type="match status" value="1"/>
</dbReference>
<dbReference type="InterPro" id="IPR011051">
    <property type="entry name" value="RmlC_Cupin_sf"/>
</dbReference>
<dbReference type="GO" id="GO:0005829">
    <property type="term" value="C:cytosol"/>
    <property type="evidence" value="ECO:0007669"/>
    <property type="project" value="TreeGrafter"/>
</dbReference>
<gene>
    <name evidence="4" type="ORF">C7452_1716</name>
</gene>
<comment type="catalytic activity">
    <reaction evidence="3">
        <text>dTDP-4-dehydro-6-deoxy-alpha-D-glucose = dTDP-4-dehydro-beta-L-rhamnose</text>
        <dbReference type="Rhea" id="RHEA:16969"/>
        <dbReference type="ChEBI" id="CHEBI:57649"/>
        <dbReference type="ChEBI" id="CHEBI:62830"/>
        <dbReference type="EC" id="5.1.3.13"/>
    </reaction>
</comment>
<dbReference type="Gene3D" id="2.60.120.10">
    <property type="entry name" value="Jelly Rolls"/>
    <property type="match status" value="1"/>
</dbReference>
<organism evidence="4 5">
    <name type="scientific">Methanothermobacter defluvii</name>
    <dbReference type="NCBI Taxonomy" id="49339"/>
    <lineage>
        <taxon>Archaea</taxon>
        <taxon>Methanobacteriati</taxon>
        <taxon>Methanobacteriota</taxon>
        <taxon>Methanomada group</taxon>
        <taxon>Methanobacteria</taxon>
        <taxon>Methanobacteriales</taxon>
        <taxon>Methanobacteriaceae</taxon>
        <taxon>Methanothermobacter</taxon>
    </lineage>
</organism>
<accession>A0A371NBQ1</accession>
<dbReference type="GO" id="GO:0000271">
    <property type="term" value="P:polysaccharide biosynthetic process"/>
    <property type="evidence" value="ECO:0007669"/>
    <property type="project" value="TreeGrafter"/>
</dbReference>
<name>A0A371NBQ1_9EURY</name>
<feature type="active site" description="Proton acceptor" evidence="1">
    <location>
        <position position="64"/>
    </location>
</feature>
<feature type="site" description="Participates in a stacking interaction with the thymidine ring of dTDP-4-oxo-6-deoxyglucose" evidence="2">
    <location>
        <position position="139"/>
    </location>
</feature>
<dbReference type="UniPathway" id="UPA00124"/>
<dbReference type="InterPro" id="IPR014710">
    <property type="entry name" value="RmlC-like_jellyroll"/>
</dbReference>
<protein>
    <recommendedName>
        <fullName evidence="3">dTDP-4-dehydrorhamnose 3,5-epimerase</fullName>
        <ecNumber evidence="3">5.1.3.13</ecNumber>
    </recommendedName>
    <alternativeName>
        <fullName evidence="3">Thymidine diphospho-4-keto-rhamnose 3,5-epimerase</fullName>
    </alternativeName>
</protein>
<dbReference type="SUPFAM" id="SSF51182">
    <property type="entry name" value="RmlC-like cupins"/>
    <property type="match status" value="1"/>
</dbReference>
<reference evidence="4 5" key="1">
    <citation type="submission" date="2018-07" db="EMBL/GenBank/DDBJ databases">
        <title>Genomic Encyclopedia of Type Strains, Phase IV (KMG-IV): sequencing the most valuable type-strain genomes for metagenomic binning, comparative biology and taxonomic classification.</title>
        <authorList>
            <person name="Goeker M."/>
        </authorList>
    </citation>
    <scope>NUCLEOTIDE SEQUENCE [LARGE SCALE GENOMIC DNA]</scope>
    <source>
        <strain evidence="4 5">DSM 7466</strain>
    </source>
</reference>
<dbReference type="NCBIfam" id="TIGR01221">
    <property type="entry name" value="rmlC"/>
    <property type="match status" value="1"/>
</dbReference>
<comment type="similarity">
    <text evidence="3">Belongs to the dTDP-4-dehydrorhamnose 3,5-epimerase family.</text>
</comment>
<dbReference type="EC" id="5.1.3.13" evidence="3"/>
<keyword evidence="3" id="KW-0413">Isomerase</keyword>
<proteinExistence type="inferred from homology"/>
<dbReference type="PANTHER" id="PTHR21047:SF2">
    <property type="entry name" value="THYMIDINE DIPHOSPHO-4-KETO-RHAMNOSE 3,5-EPIMERASE"/>
    <property type="match status" value="1"/>
</dbReference>
<evidence type="ECO:0000256" key="2">
    <source>
        <dbReference type="PIRSR" id="PIRSR600888-3"/>
    </source>
</evidence>
<evidence type="ECO:0000256" key="1">
    <source>
        <dbReference type="PIRSR" id="PIRSR600888-1"/>
    </source>
</evidence>
<comment type="caution">
    <text evidence="4">The sequence shown here is derived from an EMBL/GenBank/DDBJ whole genome shotgun (WGS) entry which is preliminary data.</text>
</comment>
<comment type="subunit">
    <text evidence="3">Homodimer.</text>
</comment>
<feature type="active site" description="Proton donor" evidence="1">
    <location>
        <position position="133"/>
    </location>
</feature>
<comment type="function">
    <text evidence="3">Catalyzes the epimerization of the C3' and C5'positions of dTDP-6-deoxy-D-xylo-4-hexulose, forming dTDP-6-deoxy-L-lyxo-4-hexulose.</text>
</comment>
<dbReference type="EMBL" id="QREL01000004">
    <property type="protein sequence ID" value="REE24608.1"/>
    <property type="molecule type" value="Genomic_DNA"/>
</dbReference>
<dbReference type="AlphaFoldDB" id="A0A371NBQ1"/>
<dbReference type="CDD" id="cd00438">
    <property type="entry name" value="cupin_RmlC"/>
    <property type="match status" value="1"/>
</dbReference>
<dbReference type="GO" id="GO:0008830">
    <property type="term" value="F:dTDP-4-dehydrorhamnose 3,5-epimerase activity"/>
    <property type="evidence" value="ECO:0007669"/>
    <property type="project" value="UniProtKB-UniRule"/>
</dbReference>
<evidence type="ECO:0000313" key="4">
    <source>
        <dbReference type="EMBL" id="REE24608.1"/>
    </source>
</evidence>
<dbReference type="RefSeq" id="WP_115892835.1">
    <property type="nucleotide sequence ID" value="NZ_QREL01000004.1"/>
</dbReference>
<evidence type="ECO:0000313" key="5">
    <source>
        <dbReference type="Proteomes" id="UP000256864"/>
    </source>
</evidence>
<dbReference type="Proteomes" id="UP000256864">
    <property type="component" value="Unassembled WGS sequence"/>
</dbReference>
<comment type="pathway">
    <text evidence="3">Carbohydrate biosynthesis; dTDP-L-rhamnose biosynthesis.</text>
</comment>
<keyword evidence="5" id="KW-1185">Reference proteome</keyword>
<dbReference type="Pfam" id="PF00908">
    <property type="entry name" value="dTDP_sugar_isom"/>
    <property type="match status" value="1"/>
</dbReference>
<dbReference type="InterPro" id="IPR000888">
    <property type="entry name" value="RmlC-like"/>
</dbReference>
<dbReference type="GO" id="GO:0019305">
    <property type="term" value="P:dTDP-rhamnose biosynthetic process"/>
    <property type="evidence" value="ECO:0007669"/>
    <property type="project" value="UniProtKB-UniRule"/>
</dbReference>
<sequence length="185" mass="21696">MAEFRFIKTSLDGAIIIEPEVYTDERGYFMETFNEAMFQENGLEVRFVQDNESMSVRGVLRGLHFQREKPQGKLVRVIRGEIFDVAVDLRKNSDTYGEWTGVRLSDENRREFFIPEGFAHGFLALSDECIVNYKCTELYHPEYDSGIPWDDPDIGIDWPLEMVDDLIISEKDRNWKPLRENPVYL</sequence>
<evidence type="ECO:0000256" key="3">
    <source>
        <dbReference type="RuleBase" id="RU364069"/>
    </source>
</evidence>